<reference evidence="2 3" key="1">
    <citation type="journal article" date="2015" name="Genome Biol. Evol.">
        <title>Comparative Genomics of a Bacterivorous Green Alga Reveals Evolutionary Causalities and Consequences of Phago-Mixotrophic Mode of Nutrition.</title>
        <authorList>
            <person name="Burns J.A."/>
            <person name="Paasch A."/>
            <person name="Narechania A."/>
            <person name="Kim E."/>
        </authorList>
    </citation>
    <scope>NUCLEOTIDE SEQUENCE [LARGE SCALE GENOMIC DNA]</scope>
    <source>
        <strain evidence="2 3">PLY_AMNH</strain>
    </source>
</reference>
<sequence length="241" mass="26754">MIPRFKLCPPETLVRAAYAFRACHHFATWNSHPAASLHFTWRNFLPPLSRWSLRVWEPFTAVRWLAEHSNAAPLTEQLKVKPLTEYDSELLQFAPGDVRAVEAAEAAGSGRPMPWSPMSLCAQYARVRGFMSRGGVDAELAGKTIVQRTLDSKIAWRVASPKGDPDYPTVRGIRHGNDVASSGDQANAEHVSDAEYCSEEDEADEDEPAGRTRKSGFEALMVMDDEARDQYGLNSDSDGDD</sequence>
<protein>
    <submittedName>
        <fullName evidence="2">Uncharacterized protein</fullName>
    </submittedName>
</protein>
<evidence type="ECO:0000256" key="1">
    <source>
        <dbReference type="SAM" id="MobiDB-lite"/>
    </source>
</evidence>
<feature type="region of interest" description="Disordered" evidence="1">
    <location>
        <begin position="167"/>
        <end position="217"/>
    </location>
</feature>
<feature type="compositionally biased region" description="Acidic residues" evidence="1">
    <location>
        <begin position="196"/>
        <end position="207"/>
    </location>
</feature>
<dbReference type="EMBL" id="LGRX02022561">
    <property type="protein sequence ID" value="KAK3255471.1"/>
    <property type="molecule type" value="Genomic_DNA"/>
</dbReference>
<dbReference type="AlphaFoldDB" id="A0AAE0F9R0"/>
<proteinExistence type="predicted"/>
<comment type="caution">
    <text evidence="2">The sequence shown here is derived from an EMBL/GenBank/DDBJ whole genome shotgun (WGS) entry which is preliminary data.</text>
</comment>
<evidence type="ECO:0000313" key="3">
    <source>
        <dbReference type="Proteomes" id="UP001190700"/>
    </source>
</evidence>
<dbReference type="Proteomes" id="UP001190700">
    <property type="component" value="Unassembled WGS sequence"/>
</dbReference>
<gene>
    <name evidence="2" type="ORF">CYMTET_35347</name>
</gene>
<organism evidence="2 3">
    <name type="scientific">Cymbomonas tetramitiformis</name>
    <dbReference type="NCBI Taxonomy" id="36881"/>
    <lineage>
        <taxon>Eukaryota</taxon>
        <taxon>Viridiplantae</taxon>
        <taxon>Chlorophyta</taxon>
        <taxon>Pyramimonadophyceae</taxon>
        <taxon>Pyramimonadales</taxon>
        <taxon>Pyramimonadaceae</taxon>
        <taxon>Cymbomonas</taxon>
    </lineage>
</organism>
<keyword evidence="3" id="KW-1185">Reference proteome</keyword>
<accession>A0AAE0F9R0</accession>
<name>A0AAE0F9R0_9CHLO</name>
<evidence type="ECO:0000313" key="2">
    <source>
        <dbReference type="EMBL" id="KAK3255471.1"/>
    </source>
</evidence>